<protein>
    <submittedName>
        <fullName evidence="1">Uncharacterized protein</fullName>
    </submittedName>
</protein>
<accession>A0A812NLK4</accession>
<proteinExistence type="predicted"/>
<evidence type="ECO:0000313" key="1">
    <source>
        <dbReference type="EMBL" id="CAE7293935.1"/>
    </source>
</evidence>
<name>A0A812NLK4_9DINO</name>
<organism evidence="1 2">
    <name type="scientific">Symbiodinium natans</name>
    <dbReference type="NCBI Taxonomy" id="878477"/>
    <lineage>
        <taxon>Eukaryota</taxon>
        <taxon>Sar</taxon>
        <taxon>Alveolata</taxon>
        <taxon>Dinophyceae</taxon>
        <taxon>Suessiales</taxon>
        <taxon>Symbiodiniaceae</taxon>
        <taxon>Symbiodinium</taxon>
    </lineage>
</organism>
<evidence type="ECO:0000313" key="2">
    <source>
        <dbReference type="Proteomes" id="UP000604046"/>
    </source>
</evidence>
<comment type="caution">
    <text evidence="1">The sequence shown here is derived from an EMBL/GenBank/DDBJ whole genome shotgun (WGS) entry which is preliminary data.</text>
</comment>
<dbReference type="AlphaFoldDB" id="A0A812NLK4"/>
<dbReference type="EMBL" id="CAJNDS010001990">
    <property type="protein sequence ID" value="CAE7293935.1"/>
    <property type="molecule type" value="Genomic_DNA"/>
</dbReference>
<dbReference type="Proteomes" id="UP000604046">
    <property type="component" value="Unassembled WGS sequence"/>
</dbReference>
<dbReference type="Gene3D" id="1.20.1250.20">
    <property type="entry name" value="MFS general substrate transporter like domains"/>
    <property type="match status" value="1"/>
</dbReference>
<sequence>MGGGVCERPALADGTPFEKPRSFMGDLVVDGRTPYEGFVKAVLGDVAVVDFGHSVQGTLLISEEERDTLAEGTMLTVYAWRRIRRERRVLLSRTPRIFPVLQFQDIVADGQTPYRATVLSGPFRDTGDYALDIDCEEVPLLPATDPRVVHAKEGTPCVPDLFASTALVASGASESLLIHLCAGNMNLVQRFEAWVNSAGTAADFLLKPSVGTGLDAFGRSWALVLAQLGFALLRALTWKVPTMAIYTLLRVGVRLLGNLYGPAVAATYADLVGGRASPNFAGAVQHSQVFLSGGFFAALLWAARLQKPAYCFGAAALCNLSSALLVLHVGETRRQEHTRSFAGFAPFRWVSFFRQTPRLRRLAVALLLGHVTSSNPTDRFVLFSRLLDVEQEA</sequence>
<reference evidence="1" key="1">
    <citation type="submission" date="2021-02" db="EMBL/GenBank/DDBJ databases">
        <authorList>
            <person name="Dougan E. K."/>
            <person name="Rhodes N."/>
            <person name="Thang M."/>
            <person name="Chan C."/>
        </authorList>
    </citation>
    <scope>NUCLEOTIDE SEQUENCE</scope>
</reference>
<dbReference type="InterPro" id="IPR036259">
    <property type="entry name" value="MFS_trans_sf"/>
</dbReference>
<gene>
    <name evidence="1" type="ORF">SNAT2548_LOCUS15482</name>
</gene>
<dbReference type="SUPFAM" id="SSF103473">
    <property type="entry name" value="MFS general substrate transporter"/>
    <property type="match status" value="1"/>
</dbReference>
<keyword evidence="2" id="KW-1185">Reference proteome</keyword>